<evidence type="ECO:0000313" key="1">
    <source>
        <dbReference type="EMBL" id="KAK9285412.1"/>
    </source>
</evidence>
<reference evidence="1 2" key="1">
    <citation type="journal article" date="2024" name="Plant J.">
        <title>Genome sequences and population genomics reveal climatic adaptation and genomic divergence between two closely related sweetgum species.</title>
        <authorList>
            <person name="Xu W.Q."/>
            <person name="Ren C.Q."/>
            <person name="Zhang X.Y."/>
            <person name="Comes H.P."/>
            <person name="Liu X.H."/>
            <person name="Li Y.G."/>
            <person name="Kettle C.J."/>
            <person name="Jalonen R."/>
            <person name="Gaisberger H."/>
            <person name="Ma Y.Z."/>
            <person name="Qiu Y.X."/>
        </authorList>
    </citation>
    <scope>NUCLEOTIDE SEQUENCE [LARGE SCALE GENOMIC DNA]</scope>
    <source>
        <strain evidence="1">Hangzhou</strain>
    </source>
</reference>
<proteinExistence type="predicted"/>
<comment type="caution">
    <text evidence="1">The sequence shown here is derived from an EMBL/GenBank/DDBJ whole genome shotgun (WGS) entry which is preliminary data.</text>
</comment>
<name>A0AAP0WZS6_LIQFO</name>
<gene>
    <name evidence="1" type="ORF">L1049_024605</name>
</gene>
<dbReference type="PANTHER" id="PTHR34190">
    <property type="entry name" value="EXPRESSED PROTEIN"/>
    <property type="match status" value="1"/>
</dbReference>
<keyword evidence="2" id="KW-1185">Reference proteome</keyword>
<dbReference type="EMBL" id="JBBPBK010000005">
    <property type="protein sequence ID" value="KAK9285412.1"/>
    <property type="molecule type" value="Genomic_DNA"/>
</dbReference>
<evidence type="ECO:0000313" key="2">
    <source>
        <dbReference type="Proteomes" id="UP001415857"/>
    </source>
</evidence>
<dbReference type="Proteomes" id="UP001415857">
    <property type="component" value="Unassembled WGS sequence"/>
</dbReference>
<accession>A0AAP0WZS6</accession>
<sequence>MEAEDQCNTLSYALEEVHHKGTLMERVAMLENRVLQLSLEMDEENTSRLSSSTIPIAEINGYGGSGLPAITRTDIEDVAITLQENSKQNPLIINREEALAEPCLRKSQDCRKSRSIRIRTVSILRYRKWLGLFRMGCLC</sequence>
<protein>
    <submittedName>
        <fullName evidence="1">Uncharacterized protein</fullName>
    </submittedName>
</protein>
<dbReference type="AlphaFoldDB" id="A0AAP0WZS6"/>
<organism evidence="1 2">
    <name type="scientific">Liquidambar formosana</name>
    <name type="common">Formosan gum</name>
    <dbReference type="NCBI Taxonomy" id="63359"/>
    <lineage>
        <taxon>Eukaryota</taxon>
        <taxon>Viridiplantae</taxon>
        <taxon>Streptophyta</taxon>
        <taxon>Embryophyta</taxon>
        <taxon>Tracheophyta</taxon>
        <taxon>Spermatophyta</taxon>
        <taxon>Magnoliopsida</taxon>
        <taxon>eudicotyledons</taxon>
        <taxon>Gunneridae</taxon>
        <taxon>Pentapetalae</taxon>
        <taxon>Saxifragales</taxon>
        <taxon>Altingiaceae</taxon>
        <taxon>Liquidambar</taxon>
    </lineage>
</organism>
<dbReference type="PANTHER" id="PTHR34190:SF10">
    <property type="entry name" value="TERNARY COMPLEX FACTOR MIP1 LEUCINE-ZIPPER DOMAIN-CONTAINING PROTEIN"/>
    <property type="match status" value="1"/>
</dbReference>